<dbReference type="InterPro" id="IPR050237">
    <property type="entry name" value="ATP-dep_AMP-bd_enzyme"/>
</dbReference>
<dbReference type="SUPFAM" id="SSF56801">
    <property type="entry name" value="Acetyl-CoA synthetase-like"/>
    <property type="match status" value="1"/>
</dbReference>
<dbReference type="RefSeq" id="WP_162415239.1">
    <property type="nucleotide sequence ID" value="NZ_JAHQXE010000008.1"/>
</dbReference>
<feature type="domain" description="AMP-binding enzyme C-terminal" evidence="3">
    <location>
        <begin position="468"/>
        <end position="543"/>
    </location>
</feature>
<protein>
    <submittedName>
        <fullName evidence="4">AMP-binding protein</fullName>
    </submittedName>
</protein>
<evidence type="ECO:0000259" key="2">
    <source>
        <dbReference type="Pfam" id="PF00501"/>
    </source>
</evidence>
<dbReference type="InterPro" id="IPR025110">
    <property type="entry name" value="AMP-bd_C"/>
</dbReference>
<sequence length="558" mass="59595">MSEFAPQDWVGAWSERRAALTPEREGLVDATTGRRFTYADLDRRANRAARLLRAQGVGRDDAVAVVSRNRPAVVDLFFATGKTGSRLAPLSHRLAPPELAALLARVDPALVVVEAPFAEAVAAALSQADGLDPGLLRLEPADGDATESADAADLSTADEAAADEQSSDAADALAAAPAYASALPSDDSPVERAAIAPDDTHLLLHTGGSTGTPKETEITHRGVVWNSLNTITAWGLRDDDVTPMVFPMFHTGGWNVLTVPLWHMGGTVVVAREFEPGDVLDTVEREGGTVLVAVPAVLRMMANHDRWDETDLSTLRFAKSGGGPCRKAVMEAWWGRGVDLSQGYGLTECGPNNFALPEGWPREKADSVGVPAMHVDARVVAVDDGEDEAAGDADPTVVDPGEVGELELRSPHAADRYLDDPEATAEAFGDGWVSTGDLARVDADGYYYIEGRTKHMFVSGGENVYPAEVEDAVADHPDVSEVVVVPVPDETWGQVGKAVIEPTADAGPEPLTVEDLRAFLDGRLARYKHPREMAFVDEMPTSGPDKIDRQTVTERFGQ</sequence>
<dbReference type="PANTHER" id="PTHR43767:SF1">
    <property type="entry name" value="NONRIBOSOMAL PEPTIDE SYNTHASE PES1 (EUROFUNG)-RELATED"/>
    <property type="match status" value="1"/>
</dbReference>
<name>A0AA41G5H9_9EURY</name>
<dbReference type="Pfam" id="PF13193">
    <property type="entry name" value="AMP-binding_C"/>
    <property type="match status" value="1"/>
</dbReference>
<dbReference type="InterPro" id="IPR020845">
    <property type="entry name" value="AMP-binding_CS"/>
</dbReference>
<feature type="domain" description="AMP-dependent synthetase/ligase" evidence="2">
    <location>
        <begin position="15"/>
        <end position="418"/>
    </location>
</feature>
<dbReference type="EMBL" id="JAHQXE010000008">
    <property type="protein sequence ID" value="MBV0903888.1"/>
    <property type="molecule type" value="Genomic_DNA"/>
</dbReference>
<feature type="compositionally biased region" description="Basic and acidic residues" evidence="1">
    <location>
        <begin position="545"/>
        <end position="558"/>
    </location>
</feature>
<dbReference type="Gene3D" id="3.30.300.30">
    <property type="match status" value="1"/>
</dbReference>
<dbReference type="Gene3D" id="3.40.50.12780">
    <property type="entry name" value="N-terminal domain of ligase-like"/>
    <property type="match status" value="1"/>
</dbReference>
<dbReference type="AlphaFoldDB" id="A0AA41G5H9"/>
<dbReference type="PROSITE" id="PS00455">
    <property type="entry name" value="AMP_BINDING"/>
    <property type="match status" value="1"/>
</dbReference>
<reference evidence="4" key="1">
    <citation type="submission" date="2021-06" db="EMBL/GenBank/DDBJ databases">
        <title>New haloarchaea isolates fom saline soil.</title>
        <authorList>
            <person name="Duran-Viseras A."/>
            <person name="Sanchez-Porro C.S."/>
            <person name="Ventosa A."/>
        </authorList>
    </citation>
    <scope>NUCLEOTIDE SEQUENCE</scope>
    <source>
        <strain evidence="4">JCM 18369</strain>
    </source>
</reference>
<dbReference type="InterPro" id="IPR042099">
    <property type="entry name" value="ANL_N_sf"/>
</dbReference>
<dbReference type="Pfam" id="PF00501">
    <property type="entry name" value="AMP-binding"/>
    <property type="match status" value="1"/>
</dbReference>
<dbReference type="InterPro" id="IPR000873">
    <property type="entry name" value="AMP-dep_synth/lig_dom"/>
</dbReference>
<dbReference type="GO" id="GO:0016878">
    <property type="term" value="F:acid-thiol ligase activity"/>
    <property type="evidence" value="ECO:0007669"/>
    <property type="project" value="UniProtKB-ARBA"/>
</dbReference>
<evidence type="ECO:0000313" key="5">
    <source>
        <dbReference type="Proteomes" id="UP001166304"/>
    </source>
</evidence>
<keyword evidence="5" id="KW-1185">Reference proteome</keyword>
<evidence type="ECO:0000313" key="4">
    <source>
        <dbReference type="EMBL" id="MBV0903888.1"/>
    </source>
</evidence>
<gene>
    <name evidence="4" type="ORF">KTS37_19055</name>
</gene>
<dbReference type="InterPro" id="IPR045851">
    <property type="entry name" value="AMP-bd_C_sf"/>
</dbReference>
<feature type="region of interest" description="Disordered" evidence="1">
    <location>
        <begin position="538"/>
        <end position="558"/>
    </location>
</feature>
<proteinExistence type="predicted"/>
<dbReference type="Proteomes" id="UP001166304">
    <property type="component" value="Unassembled WGS sequence"/>
</dbReference>
<evidence type="ECO:0000256" key="1">
    <source>
        <dbReference type="SAM" id="MobiDB-lite"/>
    </source>
</evidence>
<organism evidence="4 5">
    <name type="scientific">Haloarcula salina</name>
    <dbReference type="NCBI Taxonomy" id="1429914"/>
    <lineage>
        <taxon>Archaea</taxon>
        <taxon>Methanobacteriati</taxon>
        <taxon>Methanobacteriota</taxon>
        <taxon>Stenosarchaea group</taxon>
        <taxon>Halobacteria</taxon>
        <taxon>Halobacteriales</taxon>
        <taxon>Haloarculaceae</taxon>
        <taxon>Haloarcula</taxon>
    </lineage>
</organism>
<accession>A0AA41G5H9</accession>
<dbReference type="PANTHER" id="PTHR43767">
    <property type="entry name" value="LONG-CHAIN-FATTY-ACID--COA LIGASE"/>
    <property type="match status" value="1"/>
</dbReference>
<comment type="caution">
    <text evidence="4">The sequence shown here is derived from an EMBL/GenBank/DDBJ whole genome shotgun (WGS) entry which is preliminary data.</text>
</comment>
<evidence type="ECO:0000259" key="3">
    <source>
        <dbReference type="Pfam" id="PF13193"/>
    </source>
</evidence>